<proteinExistence type="predicted"/>
<reference evidence="2" key="1">
    <citation type="submission" date="2016-11" db="UniProtKB">
        <authorList>
            <consortium name="WormBaseParasite"/>
        </authorList>
    </citation>
    <scope>IDENTIFICATION</scope>
</reference>
<sequence length="62" mass="6969">MFKTICRNVEKFSRITHYGSGVENDCTTVCTKLPRKTTMVVDNKGVGQMVYGHKACAPEHSY</sequence>
<organism evidence="1 2">
    <name type="scientific">Heterorhabditis bacteriophora</name>
    <name type="common">Entomopathogenic nematode worm</name>
    <dbReference type="NCBI Taxonomy" id="37862"/>
    <lineage>
        <taxon>Eukaryota</taxon>
        <taxon>Metazoa</taxon>
        <taxon>Ecdysozoa</taxon>
        <taxon>Nematoda</taxon>
        <taxon>Chromadorea</taxon>
        <taxon>Rhabditida</taxon>
        <taxon>Rhabditina</taxon>
        <taxon>Rhabditomorpha</taxon>
        <taxon>Strongyloidea</taxon>
        <taxon>Heterorhabditidae</taxon>
        <taxon>Heterorhabditis</taxon>
    </lineage>
</organism>
<name>A0A1I7XN42_HETBA</name>
<dbReference type="AlphaFoldDB" id="A0A1I7XN42"/>
<accession>A0A1I7XN42</accession>
<dbReference type="WBParaSite" id="Hba_19200">
    <property type="protein sequence ID" value="Hba_19200"/>
    <property type="gene ID" value="Hba_19200"/>
</dbReference>
<protein>
    <submittedName>
        <fullName evidence="2">Secreted protein</fullName>
    </submittedName>
</protein>
<keyword evidence="1" id="KW-1185">Reference proteome</keyword>
<evidence type="ECO:0000313" key="1">
    <source>
        <dbReference type="Proteomes" id="UP000095283"/>
    </source>
</evidence>
<evidence type="ECO:0000313" key="2">
    <source>
        <dbReference type="WBParaSite" id="Hba_19200"/>
    </source>
</evidence>
<dbReference type="Proteomes" id="UP000095283">
    <property type="component" value="Unplaced"/>
</dbReference>